<evidence type="ECO:0000313" key="2">
    <source>
        <dbReference type="EMBL" id="OAD41589.1"/>
    </source>
</evidence>
<dbReference type="Pfam" id="PF13177">
    <property type="entry name" value="DNA_pol3_delta2"/>
    <property type="match status" value="1"/>
</dbReference>
<dbReference type="GO" id="GO:0006261">
    <property type="term" value="P:DNA-templated DNA replication"/>
    <property type="evidence" value="ECO:0007669"/>
    <property type="project" value="TreeGrafter"/>
</dbReference>
<dbReference type="Gene3D" id="3.40.50.300">
    <property type="entry name" value="P-loop containing nucleotide triphosphate hydrolases"/>
    <property type="match status" value="1"/>
</dbReference>
<gene>
    <name evidence="1" type="ORF">LPB072_11035</name>
    <name evidence="2" type="ORF">LPB72_09650</name>
</gene>
<sequence length="342" mass="37574">MSKPDTLAPWLQTQLAHLLQQRGHAWHLEGPSGLGQYELGLALVQAWLCEAPSPAGACGECRSCHLVDTHAHPDLSVLMPETVALELGWPLSEKAQKEVDDKSRKPSKEIRVDAMRETVGFAQRTSARGRGMAVLVYPAERMNTETANTLLKTLEEPAGDTRLVLACEATHQLLPTVRSRCQSHAMVWPAEADALTWIKSELGAKSPADSALITCLRAVGGRPEQALAWLRSGWDPKQWDSLPAAMAKGDWSLLAKWAPHQQLDVMQKLCHDLMATASSASPRFFAASSLPPVAPRWGVLARWSRDLMQAARSVEHPYSAGLMQEAWAARTREVLAPEKRPN</sequence>
<name>A0A167HQA5_9BURK</name>
<accession>A0A167HQA5</accession>
<dbReference type="PANTHER" id="PTHR11669">
    <property type="entry name" value="REPLICATION FACTOR C / DNA POLYMERASE III GAMMA-TAU SUBUNIT"/>
    <property type="match status" value="1"/>
</dbReference>
<dbReference type="KEGG" id="hyl:LPB072_11035"/>
<proteinExistence type="predicted"/>
<dbReference type="RefSeq" id="WP_066089485.1">
    <property type="nucleotide sequence ID" value="NZ_CP017476.1"/>
</dbReference>
<dbReference type="STRING" id="1763535.LPB072_11035"/>
<dbReference type="Proteomes" id="UP000185657">
    <property type="component" value="Unassembled WGS sequence"/>
</dbReference>
<reference evidence="2 3" key="1">
    <citation type="submission" date="2016-02" db="EMBL/GenBank/DDBJ databases">
        <title>Draft genome sequence of Hydrogenophaga sp. LPB0072.</title>
        <authorList>
            <person name="Shin S.-K."/>
            <person name="Yi H."/>
        </authorList>
    </citation>
    <scope>NUCLEOTIDE SEQUENCE [LARGE SCALE GENOMIC DNA]</scope>
    <source>
        <strain evidence="2 3">LPB0072</strain>
    </source>
</reference>
<evidence type="ECO:0000313" key="4">
    <source>
        <dbReference type="Proteomes" id="UP000185680"/>
    </source>
</evidence>
<dbReference type="InterPro" id="IPR018228">
    <property type="entry name" value="DNase_TatD-rel_CS"/>
</dbReference>
<dbReference type="SUPFAM" id="SSF52540">
    <property type="entry name" value="P-loop containing nucleoside triphosphate hydrolases"/>
    <property type="match status" value="1"/>
</dbReference>
<dbReference type="InterPro" id="IPR050238">
    <property type="entry name" value="DNA_Rep/Repair_Clamp_Loader"/>
</dbReference>
<dbReference type="PROSITE" id="PS01137">
    <property type="entry name" value="TATD_1"/>
    <property type="match status" value="1"/>
</dbReference>
<dbReference type="Proteomes" id="UP000185680">
    <property type="component" value="Chromosome"/>
</dbReference>
<dbReference type="InterPro" id="IPR027417">
    <property type="entry name" value="P-loop_NTPase"/>
</dbReference>
<dbReference type="PANTHER" id="PTHR11669:SF8">
    <property type="entry name" value="DNA POLYMERASE III SUBUNIT DELTA"/>
    <property type="match status" value="1"/>
</dbReference>
<reference evidence="1 4" key="2">
    <citation type="submission" date="2016-10" db="EMBL/GenBank/DDBJ databases">
        <title>Hydorgenophaga sp. LPB0072 isolated from gastropod.</title>
        <authorList>
            <person name="Kim E."/>
            <person name="Yi H."/>
        </authorList>
    </citation>
    <scope>NUCLEOTIDE SEQUENCE [LARGE SCALE GENOMIC DNA]</scope>
    <source>
        <strain evidence="1 4">LPB0072</strain>
    </source>
</reference>
<evidence type="ECO:0000313" key="3">
    <source>
        <dbReference type="Proteomes" id="UP000185657"/>
    </source>
</evidence>
<dbReference type="EMBL" id="CP017476">
    <property type="protein sequence ID" value="AOW13308.1"/>
    <property type="molecule type" value="Genomic_DNA"/>
</dbReference>
<keyword evidence="3" id="KW-1185">Reference proteome</keyword>
<organism evidence="1 4">
    <name type="scientific">Hydrogenophaga crassostreae</name>
    <dbReference type="NCBI Taxonomy" id="1763535"/>
    <lineage>
        <taxon>Bacteria</taxon>
        <taxon>Pseudomonadati</taxon>
        <taxon>Pseudomonadota</taxon>
        <taxon>Betaproteobacteria</taxon>
        <taxon>Burkholderiales</taxon>
        <taxon>Comamonadaceae</taxon>
        <taxon>Hydrogenophaga</taxon>
    </lineage>
</organism>
<protein>
    <submittedName>
        <fullName evidence="1">DNA polymerase III subunit delta</fullName>
    </submittedName>
</protein>
<dbReference type="AlphaFoldDB" id="A0A167HQA5"/>
<dbReference type="GO" id="GO:0009360">
    <property type="term" value="C:DNA polymerase III complex"/>
    <property type="evidence" value="ECO:0007669"/>
    <property type="project" value="TreeGrafter"/>
</dbReference>
<evidence type="ECO:0000313" key="1">
    <source>
        <dbReference type="EMBL" id="AOW13308.1"/>
    </source>
</evidence>
<dbReference type="EMBL" id="LVWD01000013">
    <property type="protein sequence ID" value="OAD41589.1"/>
    <property type="molecule type" value="Genomic_DNA"/>
</dbReference>
<dbReference type="OrthoDB" id="9811073at2"/>